<reference evidence="1 2" key="1">
    <citation type="submission" date="2019-05" db="EMBL/GenBank/DDBJ databases">
        <title>Another draft genome of Portunus trituberculatus and its Hox gene families provides insights of decapod evolution.</title>
        <authorList>
            <person name="Jeong J.-H."/>
            <person name="Song I."/>
            <person name="Kim S."/>
            <person name="Choi T."/>
            <person name="Kim D."/>
            <person name="Ryu S."/>
            <person name="Kim W."/>
        </authorList>
    </citation>
    <scope>NUCLEOTIDE SEQUENCE [LARGE SCALE GENOMIC DNA]</scope>
    <source>
        <tissue evidence="1">Muscle</tissue>
    </source>
</reference>
<dbReference type="Proteomes" id="UP000324222">
    <property type="component" value="Unassembled WGS sequence"/>
</dbReference>
<organism evidence="1 2">
    <name type="scientific">Portunus trituberculatus</name>
    <name type="common">Swimming crab</name>
    <name type="synonym">Neptunus trituberculatus</name>
    <dbReference type="NCBI Taxonomy" id="210409"/>
    <lineage>
        <taxon>Eukaryota</taxon>
        <taxon>Metazoa</taxon>
        <taxon>Ecdysozoa</taxon>
        <taxon>Arthropoda</taxon>
        <taxon>Crustacea</taxon>
        <taxon>Multicrustacea</taxon>
        <taxon>Malacostraca</taxon>
        <taxon>Eumalacostraca</taxon>
        <taxon>Eucarida</taxon>
        <taxon>Decapoda</taxon>
        <taxon>Pleocyemata</taxon>
        <taxon>Brachyura</taxon>
        <taxon>Eubrachyura</taxon>
        <taxon>Portunoidea</taxon>
        <taxon>Portunidae</taxon>
        <taxon>Portuninae</taxon>
        <taxon>Portunus</taxon>
    </lineage>
</organism>
<gene>
    <name evidence="1" type="ORF">E2C01_020815</name>
</gene>
<keyword evidence="2" id="KW-1185">Reference proteome</keyword>
<accession>A0A5B7E174</accession>
<dbReference type="EMBL" id="VSRR010001779">
    <property type="protein sequence ID" value="MPC27640.1"/>
    <property type="molecule type" value="Genomic_DNA"/>
</dbReference>
<dbReference type="AlphaFoldDB" id="A0A5B7E174"/>
<comment type="caution">
    <text evidence="1">The sequence shown here is derived from an EMBL/GenBank/DDBJ whole genome shotgun (WGS) entry which is preliminary data.</text>
</comment>
<evidence type="ECO:0000313" key="2">
    <source>
        <dbReference type="Proteomes" id="UP000324222"/>
    </source>
</evidence>
<proteinExistence type="predicted"/>
<sequence length="127" mass="14218">MDAYLFSLFQQNSELQLVVPEDDLSKSSHMLLSSELETLVHIPKILAWPWLNLAHHKLLGSWSPKGTMLGLSSLDSTRLSPEWRVGGKETVYTRSRSFSLTNNRSTLKGARNQSGAVTMSTFLRRAG</sequence>
<evidence type="ECO:0000313" key="1">
    <source>
        <dbReference type="EMBL" id="MPC27640.1"/>
    </source>
</evidence>
<name>A0A5B7E174_PORTR</name>
<protein>
    <submittedName>
        <fullName evidence="1">Uncharacterized protein</fullName>
    </submittedName>
</protein>